<dbReference type="Proteomes" id="UP000515591">
    <property type="component" value="Chromosome"/>
</dbReference>
<protein>
    <recommendedName>
        <fullName evidence="4">Transglycosylase SLT domain-containing protein</fullName>
    </recommendedName>
</protein>
<feature type="region of interest" description="Disordered" evidence="2">
    <location>
        <begin position="253"/>
        <end position="273"/>
    </location>
</feature>
<accession>A0A6S5RMT1</accession>
<dbReference type="Pfam" id="PF01464">
    <property type="entry name" value="SLT"/>
    <property type="match status" value="1"/>
</dbReference>
<evidence type="ECO:0000256" key="3">
    <source>
        <dbReference type="SAM" id="SignalP"/>
    </source>
</evidence>
<dbReference type="PANTHER" id="PTHR37423">
    <property type="entry name" value="SOLUBLE LYTIC MUREIN TRANSGLYCOSYLASE-RELATED"/>
    <property type="match status" value="1"/>
</dbReference>
<feature type="signal peptide" evidence="3">
    <location>
        <begin position="1"/>
        <end position="21"/>
    </location>
</feature>
<proteinExistence type="inferred from homology"/>
<dbReference type="EMBL" id="AP022213">
    <property type="protein sequence ID" value="BBT16243.1"/>
    <property type="molecule type" value="Genomic_DNA"/>
</dbReference>
<evidence type="ECO:0000256" key="2">
    <source>
        <dbReference type="SAM" id="MobiDB-lite"/>
    </source>
</evidence>
<sequence>MRVLSIGVLGVALIGVAMAHAADHIPRDAEQYRRTLVRAAHLEWGLDAPIATLAGQVHQESRWRHNARSPVGAEGLAQFMPATSAWMAELYPDALGPAQPFNPGWALRAMVAYDRWLYTRNQASSDCDRWAFVLSAYNGGQGWVIRDRSLASAQGADKLAWFDAVERFNAGRSASNFRENRNYPRFILLRWEPLYAAAGWGTGACAGRSSHDPHHAAAVLGDATGVSGLLNESLVPELVQRGGALLLAPPTRSSRLGSAPVPAASQVPEAMKC</sequence>
<gene>
    <name evidence="5" type="ORF">WP8S17C03_22920</name>
</gene>
<dbReference type="PANTHER" id="PTHR37423:SF2">
    <property type="entry name" value="MEMBRANE-BOUND LYTIC MUREIN TRANSGLYCOSYLASE C"/>
    <property type="match status" value="1"/>
</dbReference>
<reference evidence="5 6" key="1">
    <citation type="submission" date="2019-12" db="EMBL/GenBank/DDBJ databases">
        <title>complete genome sequences of Pseudomonas otitidis str. WP8-S17-CRE-03 isolated from wastewater treatment plant effluent.</title>
        <authorList>
            <person name="Sekizuka T."/>
            <person name="Itokawa K."/>
            <person name="Yatsu K."/>
            <person name="Inamine Y."/>
            <person name="Kuroda M."/>
        </authorList>
    </citation>
    <scope>NUCLEOTIDE SEQUENCE [LARGE SCALE GENOMIC DNA]</scope>
    <source>
        <strain evidence="5 6">WP8-S17-CRE-03</strain>
    </source>
</reference>
<dbReference type="AlphaFoldDB" id="A0A6S5RMT1"/>
<evidence type="ECO:0000313" key="6">
    <source>
        <dbReference type="Proteomes" id="UP000515591"/>
    </source>
</evidence>
<dbReference type="RefSeq" id="WP_182852435.1">
    <property type="nucleotide sequence ID" value="NZ_AP022213.1"/>
</dbReference>
<name>A0A6S5RMT1_9GAMM</name>
<dbReference type="InterPro" id="IPR008258">
    <property type="entry name" value="Transglycosylase_SLT_dom_1"/>
</dbReference>
<comment type="similarity">
    <text evidence="1">Belongs to the transglycosylase Slt family.</text>
</comment>
<evidence type="ECO:0000256" key="1">
    <source>
        <dbReference type="ARBA" id="ARBA00007734"/>
    </source>
</evidence>
<feature type="domain" description="Transglycosylase SLT" evidence="4">
    <location>
        <begin position="56"/>
        <end position="157"/>
    </location>
</feature>
<dbReference type="InterPro" id="IPR023346">
    <property type="entry name" value="Lysozyme-like_dom_sf"/>
</dbReference>
<evidence type="ECO:0000313" key="5">
    <source>
        <dbReference type="EMBL" id="BBT16243.1"/>
    </source>
</evidence>
<keyword evidence="3" id="KW-0732">Signal</keyword>
<dbReference type="Gene3D" id="1.10.530.10">
    <property type="match status" value="1"/>
</dbReference>
<organism evidence="5 6">
    <name type="scientific">Metapseudomonas otitidis</name>
    <dbReference type="NCBI Taxonomy" id="319939"/>
    <lineage>
        <taxon>Bacteria</taxon>
        <taxon>Pseudomonadati</taxon>
        <taxon>Pseudomonadota</taxon>
        <taxon>Gammaproteobacteria</taxon>
        <taxon>Pseudomonadales</taxon>
        <taxon>Pseudomonadaceae</taxon>
        <taxon>Metapseudomonas</taxon>
    </lineage>
</organism>
<feature type="chain" id="PRO_5027843583" description="Transglycosylase SLT domain-containing protein" evidence="3">
    <location>
        <begin position="22"/>
        <end position="273"/>
    </location>
</feature>
<evidence type="ECO:0000259" key="4">
    <source>
        <dbReference type="Pfam" id="PF01464"/>
    </source>
</evidence>
<dbReference type="SUPFAM" id="SSF53955">
    <property type="entry name" value="Lysozyme-like"/>
    <property type="match status" value="1"/>
</dbReference>